<proteinExistence type="predicted"/>
<accession>A0ABW0SVS4</accession>
<evidence type="ECO:0000313" key="2">
    <source>
        <dbReference type="Proteomes" id="UP001596111"/>
    </source>
</evidence>
<dbReference type="SUPFAM" id="SSF54285">
    <property type="entry name" value="MoaD/ThiS"/>
    <property type="match status" value="1"/>
</dbReference>
<name>A0ABW0SVS4_9GAMM</name>
<comment type="caution">
    <text evidence="1">The sequence shown here is derived from an EMBL/GenBank/DDBJ whole genome shotgun (WGS) entry which is preliminary data.</text>
</comment>
<dbReference type="InterPro" id="IPR016155">
    <property type="entry name" value="Mopterin_synth/thiamin_S_b"/>
</dbReference>
<sequence>MINVTLHYYAQLREQARTSGEQLGTSATSLRDLYDELCARHGFTVPADALKVAVNARFSEWDVTLRDGDAVVFIPPVAGG</sequence>
<keyword evidence="2" id="KW-1185">Reference proteome</keyword>
<dbReference type="RefSeq" id="WP_377326335.1">
    <property type="nucleotide sequence ID" value="NZ_JBHSNG010000007.1"/>
</dbReference>
<dbReference type="EMBL" id="JBHSNG010000007">
    <property type="protein sequence ID" value="MFC5581164.1"/>
    <property type="molecule type" value="Genomic_DNA"/>
</dbReference>
<dbReference type="Pfam" id="PF02597">
    <property type="entry name" value="ThiS"/>
    <property type="match status" value="1"/>
</dbReference>
<organism evidence="1 2">
    <name type="scientific">Rhodanobacter terrae</name>
    <dbReference type="NCBI Taxonomy" id="418647"/>
    <lineage>
        <taxon>Bacteria</taxon>
        <taxon>Pseudomonadati</taxon>
        <taxon>Pseudomonadota</taxon>
        <taxon>Gammaproteobacteria</taxon>
        <taxon>Lysobacterales</taxon>
        <taxon>Rhodanobacteraceae</taxon>
        <taxon>Rhodanobacter</taxon>
    </lineage>
</organism>
<reference evidence="2" key="1">
    <citation type="journal article" date="2019" name="Int. J. Syst. Evol. Microbiol.">
        <title>The Global Catalogue of Microorganisms (GCM) 10K type strain sequencing project: providing services to taxonomists for standard genome sequencing and annotation.</title>
        <authorList>
            <consortium name="The Broad Institute Genomics Platform"/>
            <consortium name="The Broad Institute Genome Sequencing Center for Infectious Disease"/>
            <person name="Wu L."/>
            <person name="Ma J."/>
        </authorList>
    </citation>
    <scope>NUCLEOTIDE SEQUENCE [LARGE SCALE GENOMIC DNA]</scope>
    <source>
        <strain evidence="2">CGMCC 1.13587</strain>
    </source>
</reference>
<gene>
    <name evidence="1" type="ORF">ACFPPB_08580</name>
</gene>
<dbReference type="Gene3D" id="3.10.20.30">
    <property type="match status" value="1"/>
</dbReference>
<evidence type="ECO:0000313" key="1">
    <source>
        <dbReference type="EMBL" id="MFC5581164.1"/>
    </source>
</evidence>
<dbReference type="Proteomes" id="UP001596111">
    <property type="component" value="Unassembled WGS sequence"/>
</dbReference>
<dbReference type="InterPro" id="IPR003749">
    <property type="entry name" value="ThiS/MoaD-like"/>
</dbReference>
<dbReference type="InterPro" id="IPR012675">
    <property type="entry name" value="Beta-grasp_dom_sf"/>
</dbReference>
<dbReference type="CDD" id="cd00754">
    <property type="entry name" value="Ubl_MoaD"/>
    <property type="match status" value="1"/>
</dbReference>
<protein>
    <submittedName>
        <fullName evidence="1">MoaD/ThiS family protein</fullName>
    </submittedName>
</protein>